<protein>
    <submittedName>
        <fullName evidence="11">GPI transamidase component</fullName>
    </submittedName>
</protein>
<organism evidence="11 12">
    <name type="scientific">Wickerhamomyces ciferrii (strain ATCC 14091 / BCRC 22168 / CBS 111 / JCM 3599 / NBRC 0793 / NRRL Y-1031 F-60-10)</name>
    <name type="common">Yeast</name>
    <name type="synonym">Pichia ciferrii</name>
    <dbReference type="NCBI Taxonomy" id="1206466"/>
    <lineage>
        <taxon>Eukaryota</taxon>
        <taxon>Fungi</taxon>
        <taxon>Dikarya</taxon>
        <taxon>Ascomycota</taxon>
        <taxon>Saccharomycotina</taxon>
        <taxon>Saccharomycetes</taxon>
        <taxon>Phaffomycetales</taxon>
        <taxon>Wickerhamomycetaceae</taxon>
        <taxon>Wickerhamomyces</taxon>
    </lineage>
</organism>
<dbReference type="UniPathway" id="UPA00196"/>
<dbReference type="STRING" id="1206466.K0KF31"/>
<gene>
    <name evidence="11" type="ORF">BN7_351</name>
</gene>
<evidence type="ECO:0000256" key="5">
    <source>
        <dbReference type="ARBA" id="ARBA00022692"/>
    </source>
</evidence>
<sequence>MNEEVERPAVLDKAERVKQIIHSETRESLSTRRYVVLSILALYFLIGFPLWMKLTEIYRAPLPSNFINMLQANQNIDLKIHREVFVKINDGLYFPDLAESTQIQIDHEIFKMNQDPNEQLIVDWNVTLRFDEPGPDDYILELEIGDGEGIAVDPSTRLTVLYYTLSSIKNNDLPYFITQTVLYHIFNSELEFFKIKNQQKNNKAINYSPKVHLSFKLLTGDGDLVDWKINEALDIFFQPIVETFQNYVNFTIDSEIKYFTELNLVNSSNAITLKDLSTIVDFSEWDISSNNFNYPTLNFVLYYPSKSVSPLNFEFDSSKNAFLFPQWGSLILQKESLKPNSVLNEHELRPIFEKFTSELITLLGLPKHPKTLQIRLDAIKVYSIFTNLIRGTDSLSSLLKLSKSLPNMSIPKTVLKNVQNALKARENTIKSANYDKDWDRALIESNKMLEYSELAFFDREMVQQSFFPQEHKVAVYLPLLGPLSIVCFLGIFRIISEIKLFRYARP</sequence>
<keyword evidence="6" id="KW-0256">Endoplasmic reticulum</keyword>
<feature type="transmembrane region" description="Helical" evidence="10">
    <location>
        <begin position="473"/>
        <end position="495"/>
    </location>
</feature>
<dbReference type="Pfam" id="PF10510">
    <property type="entry name" value="PIG-S"/>
    <property type="match status" value="1"/>
</dbReference>
<keyword evidence="8 10" id="KW-0472">Membrane</keyword>
<evidence type="ECO:0000256" key="9">
    <source>
        <dbReference type="ARBA" id="ARBA00023180"/>
    </source>
</evidence>
<dbReference type="eggNOG" id="KOG2459">
    <property type="taxonomic scope" value="Eukaryota"/>
</dbReference>
<dbReference type="PANTHER" id="PTHR21072">
    <property type="entry name" value="GPI TRANSAMIDASE COMPONENT PIG-S"/>
    <property type="match status" value="1"/>
</dbReference>
<keyword evidence="4" id="KW-0337">GPI-anchor biosynthesis</keyword>
<comment type="subcellular location">
    <subcellularLocation>
        <location evidence="1">Endoplasmic reticulum membrane</location>
        <topology evidence="1">Multi-pass membrane protein</topology>
    </subcellularLocation>
</comment>
<keyword evidence="9" id="KW-0325">Glycoprotein</keyword>
<evidence type="ECO:0000256" key="10">
    <source>
        <dbReference type="SAM" id="Phobius"/>
    </source>
</evidence>
<keyword evidence="5 10" id="KW-0812">Transmembrane</keyword>
<evidence type="ECO:0000256" key="6">
    <source>
        <dbReference type="ARBA" id="ARBA00022824"/>
    </source>
</evidence>
<evidence type="ECO:0000256" key="7">
    <source>
        <dbReference type="ARBA" id="ARBA00022989"/>
    </source>
</evidence>
<evidence type="ECO:0000313" key="11">
    <source>
        <dbReference type="EMBL" id="CCH40817.1"/>
    </source>
</evidence>
<evidence type="ECO:0000256" key="4">
    <source>
        <dbReference type="ARBA" id="ARBA00022502"/>
    </source>
</evidence>
<comment type="caution">
    <text evidence="11">The sequence shown here is derived from an EMBL/GenBank/DDBJ whole genome shotgun (WGS) entry which is preliminary data.</text>
</comment>
<dbReference type="GO" id="GO:0006506">
    <property type="term" value="P:GPI anchor biosynthetic process"/>
    <property type="evidence" value="ECO:0007669"/>
    <property type="project" value="UniProtKB-UniPathway"/>
</dbReference>
<dbReference type="FunCoup" id="K0KF31">
    <property type="interactions" value="792"/>
</dbReference>
<dbReference type="Proteomes" id="UP000009328">
    <property type="component" value="Unassembled WGS sequence"/>
</dbReference>
<evidence type="ECO:0000256" key="8">
    <source>
        <dbReference type="ARBA" id="ARBA00023136"/>
    </source>
</evidence>
<comment type="pathway">
    <text evidence="2">Glycolipid biosynthesis; glycosylphosphatidylinositol-anchor biosynthesis.</text>
</comment>
<keyword evidence="12" id="KW-1185">Reference proteome</keyword>
<evidence type="ECO:0000256" key="2">
    <source>
        <dbReference type="ARBA" id="ARBA00004687"/>
    </source>
</evidence>
<dbReference type="AlphaFoldDB" id="K0KF31"/>
<evidence type="ECO:0000256" key="1">
    <source>
        <dbReference type="ARBA" id="ARBA00004477"/>
    </source>
</evidence>
<feature type="transmembrane region" description="Helical" evidence="10">
    <location>
        <begin position="34"/>
        <end position="52"/>
    </location>
</feature>
<name>K0KF31_WICCF</name>
<dbReference type="InParanoid" id="K0KF31"/>
<dbReference type="EMBL" id="CAIF01000007">
    <property type="protein sequence ID" value="CCH40817.1"/>
    <property type="molecule type" value="Genomic_DNA"/>
</dbReference>
<dbReference type="GO" id="GO:0016255">
    <property type="term" value="P:attachment of GPI anchor to protein"/>
    <property type="evidence" value="ECO:0007669"/>
    <property type="project" value="InterPro"/>
</dbReference>
<dbReference type="HOGENOM" id="CLU_010026_1_0_1"/>
<proteinExistence type="inferred from homology"/>
<dbReference type="PANTHER" id="PTHR21072:SF13">
    <property type="entry name" value="GPI TRANSAMIDASE COMPONENT PIG-S"/>
    <property type="match status" value="1"/>
</dbReference>
<comment type="similarity">
    <text evidence="3">Belongs to the PIGS family.</text>
</comment>
<evidence type="ECO:0000256" key="3">
    <source>
        <dbReference type="ARBA" id="ARBA00005316"/>
    </source>
</evidence>
<reference evidence="11 12" key="1">
    <citation type="journal article" date="2012" name="Eukaryot. Cell">
        <title>Draft genome sequence of Wickerhamomyces ciferrii NRRL Y-1031 F-60-10.</title>
        <authorList>
            <person name="Schneider J."/>
            <person name="Andrea H."/>
            <person name="Blom J."/>
            <person name="Jaenicke S."/>
            <person name="Ruckert C."/>
            <person name="Schorsch C."/>
            <person name="Szczepanowski R."/>
            <person name="Farwick M."/>
            <person name="Goesmann A."/>
            <person name="Puhler A."/>
            <person name="Schaffer S."/>
            <person name="Tauch A."/>
            <person name="Kohler T."/>
            <person name="Brinkrolf K."/>
        </authorList>
    </citation>
    <scope>NUCLEOTIDE SEQUENCE [LARGE SCALE GENOMIC DNA]</scope>
    <source>
        <strain evidence="12">ATCC 14091 / BCRC 22168 / CBS 111 / JCM 3599 / NBRC 0793 / NRRL Y-1031 F-60-10</strain>
    </source>
</reference>
<accession>K0KF31</accession>
<keyword evidence="7 10" id="KW-1133">Transmembrane helix</keyword>
<dbReference type="InterPro" id="IPR019540">
    <property type="entry name" value="PtdIno-glycan_biosynth_class_S"/>
</dbReference>
<evidence type="ECO:0000313" key="12">
    <source>
        <dbReference type="Proteomes" id="UP000009328"/>
    </source>
</evidence>
<dbReference type="GO" id="GO:0042765">
    <property type="term" value="C:GPI-anchor transamidase complex"/>
    <property type="evidence" value="ECO:0007669"/>
    <property type="project" value="InterPro"/>
</dbReference>